<dbReference type="InterPro" id="IPR029060">
    <property type="entry name" value="PIN-like_dom_sf"/>
</dbReference>
<dbReference type="InterPro" id="IPR018320">
    <property type="entry name" value="DNA_polymerase_1"/>
</dbReference>
<evidence type="ECO:0000256" key="12">
    <source>
        <dbReference type="ARBA" id="ARBA00023125"/>
    </source>
</evidence>
<evidence type="ECO:0000256" key="6">
    <source>
        <dbReference type="ARBA" id="ARBA00022705"/>
    </source>
</evidence>
<dbReference type="Gene3D" id="3.40.50.1010">
    <property type="entry name" value="5'-nuclease"/>
    <property type="match status" value="1"/>
</dbReference>
<dbReference type="SMART" id="SM00474">
    <property type="entry name" value="35EXOc"/>
    <property type="match status" value="1"/>
</dbReference>
<evidence type="ECO:0000256" key="3">
    <source>
        <dbReference type="ARBA" id="ARBA00020311"/>
    </source>
</evidence>
<evidence type="ECO:0000256" key="13">
    <source>
        <dbReference type="ARBA" id="ARBA00023204"/>
    </source>
</evidence>
<dbReference type="NCBIfam" id="TIGR00593">
    <property type="entry name" value="pola"/>
    <property type="match status" value="1"/>
</dbReference>
<evidence type="ECO:0000259" key="19">
    <source>
        <dbReference type="SMART" id="SM00482"/>
    </source>
</evidence>
<dbReference type="SUPFAM" id="SSF88723">
    <property type="entry name" value="PIN domain-like"/>
    <property type="match status" value="1"/>
</dbReference>
<dbReference type="GO" id="GO:0006261">
    <property type="term" value="P:DNA-templated DNA replication"/>
    <property type="evidence" value="ECO:0007669"/>
    <property type="project" value="UniProtKB-UniRule"/>
</dbReference>
<dbReference type="EMBL" id="MFES01000005">
    <property type="protein sequence ID" value="OGE86207.1"/>
    <property type="molecule type" value="Genomic_DNA"/>
</dbReference>
<evidence type="ECO:0000256" key="16">
    <source>
        <dbReference type="RuleBase" id="RU004460"/>
    </source>
</evidence>
<reference evidence="20 21" key="1">
    <citation type="journal article" date="2016" name="Nat. Commun.">
        <title>Thousands of microbial genomes shed light on interconnected biogeochemical processes in an aquifer system.</title>
        <authorList>
            <person name="Anantharaman K."/>
            <person name="Brown C.T."/>
            <person name="Hug L.A."/>
            <person name="Sharon I."/>
            <person name="Castelle C.J."/>
            <person name="Probst A.J."/>
            <person name="Thomas B.C."/>
            <person name="Singh A."/>
            <person name="Wilkins M.J."/>
            <person name="Karaoz U."/>
            <person name="Brodie E.L."/>
            <person name="Williams K.H."/>
            <person name="Hubbard S.S."/>
            <person name="Banfield J.F."/>
        </authorList>
    </citation>
    <scope>NUCLEOTIDE SEQUENCE [LARGE SCALE GENOMIC DNA]</scope>
</reference>
<organism evidence="20 21">
    <name type="scientific">Candidatus Doudnabacteria bacterium RIFCSPHIGHO2_02_FULL_46_11</name>
    <dbReference type="NCBI Taxonomy" id="1817832"/>
    <lineage>
        <taxon>Bacteria</taxon>
        <taxon>Candidatus Doudnaibacteriota</taxon>
    </lineage>
</organism>
<sequence length="901" mass="101761">MLVDGHALMHKGYHAIPFLSTSKGEPTNAIFGFTSILLNAIKEVKPDCIAVTFDLPKPTFRHVQYEKYKAHRKPAPDDLTLQIPKVKEVVRALNIPIYEQAGYEADDLIGTLAKKIEKENGGMEVIIVTGDLDTLQLVTDRVKVYTMKKGLTDSFVYGPKEVEERYGLRPDQMVDYRALKGDPSDNIPGVIGIGEKTAASLIAKYGSLDELYKAVEKDETDGIKPKVLELLKSQKDQAYMSQNLSRIITDIDLNVDLVECRLKNYDTQKVVALFKQFEFRSLISKLPKSDNHDEVISTAVFQGEKIDSETNYTLITSKKDLEILIKKIHEQSIVAVDTETSSEHALVAKLVGVSFSWKAGEAYYVHVWDEPEMIRMLKVVLEDTRIMKYGHNLKYDYEVLQNEGITLRPLVFDSMIGSYLLNPGSRQHDLDTLTFNQFGHTKIDIETLIGKGKKQITMAEVPAERIAPYACEDADYTFRLSEALLPRLVNDKVDHLFKEIEIPLIPVLAQMERWGISLDTEFLSKLSKQVSGEIEKLEKKIYKLAGEEFNINSPSQLAVILFEKLNIPKDDIKRGKTGISTAASELAKLLGLHPIIEEIMQYRELQKLSSTYIEALPELVAPADNRLHTSYNQTIAATGRLSSTDPNLQNIPIRTDLGNEVRKAFVAEKGYNLLSLDYSQIELRIAASLAKDEAMLEIFRKGGDIHAATAARIFNLPEDQVTPSQRRDAKTINFSVLYGVSAFGLSSRSEMSRAEAKQFIDRYFETFPGIAKYIEETIEETRKRRFVANPLGRKRYFPEIISSNFQVRSGAERAAVNMPIQSLAADIMKTAMIEVHKSLLDDENIRMLLQVHDELVFEVKEGEEEKYANKLREIMEGVYSLKAILKADAKVGKNWKEMIAI</sequence>
<feature type="domain" description="DNA-directed DNA polymerase family A palm" evidence="19">
    <location>
        <begin position="658"/>
        <end position="863"/>
    </location>
</feature>
<dbReference type="CDD" id="cd06139">
    <property type="entry name" value="DNA_polA_I_Ecoli_like_exo"/>
    <property type="match status" value="1"/>
</dbReference>
<keyword evidence="6 16" id="KW-0235">DNA replication</keyword>
<dbReference type="FunFam" id="1.10.150.20:FF:000003">
    <property type="entry name" value="DNA polymerase I"/>
    <property type="match status" value="1"/>
</dbReference>
<dbReference type="SUPFAM" id="SSF47807">
    <property type="entry name" value="5' to 3' exonuclease, C-terminal subdomain"/>
    <property type="match status" value="1"/>
</dbReference>
<dbReference type="FunFam" id="1.20.1060.10:FF:000001">
    <property type="entry name" value="DNA polymerase I"/>
    <property type="match status" value="1"/>
</dbReference>
<dbReference type="CDD" id="cd09898">
    <property type="entry name" value="H3TH_53EXO"/>
    <property type="match status" value="1"/>
</dbReference>
<comment type="caution">
    <text evidence="20">The sequence shown here is derived from an EMBL/GenBank/DDBJ whole genome shotgun (WGS) entry which is preliminary data.</text>
</comment>
<dbReference type="GO" id="GO:0003887">
    <property type="term" value="F:DNA-directed DNA polymerase activity"/>
    <property type="evidence" value="ECO:0007669"/>
    <property type="project" value="UniProtKB-UniRule"/>
</dbReference>
<dbReference type="InterPro" id="IPR008918">
    <property type="entry name" value="HhH2"/>
</dbReference>
<keyword evidence="12 16" id="KW-0238">DNA-binding</keyword>
<dbReference type="FunFam" id="1.10.150.20:FF:000002">
    <property type="entry name" value="DNA polymerase I"/>
    <property type="match status" value="1"/>
</dbReference>
<keyword evidence="13 16" id="KW-0234">DNA repair</keyword>
<accession>A0A1F5P8D9</accession>
<dbReference type="InterPro" id="IPR002298">
    <property type="entry name" value="DNA_polymerase_A"/>
</dbReference>
<evidence type="ECO:0000259" key="17">
    <source>
        <dbReference type="SMART" id="SM00474"/>
    </source>
</evidence>
<dbReference type="Gene3D" id="3.30.420.10">
    <property type="entry name" value="Ribonuclease H-like superfamily/Ribonuclease H"/>
    <property type="match status" value="1"/>
</dbReference>
<evidence type="ECO:0000259" key="18">
    <source>
        <dbReference type="SMART" id="SM00475"/>
    </source>
</evidence>
<dbReference type="CDD" id="cd08637">
    <property type="entry name" value="DNA_pol_A_pol_I_C"/>
    <property type="match status" value="1"/>
</dbReference>
<evidence type="ECO:0000256" key="8">
    <source>
        <dbReference type="ARBA" id="ARBA00022763"/>
    </source>
</evidence>
<comment type="catalytic activity">
    <reaction evidence="14 16">
        <text>DNA(n) + a 2'-deoxyribonucleoside 5'-triphosphate = DNA(n+1) + diphosphate</text>
        <dbReference type="Rhea" id="RHEA:22508"/>
        <dbReference type="Rhea" id="RHEA-COMP:17339"/>
        <dbReference type="Rhea" id="RHEA-COMP:17340"/>
        <dbReference type="ChEBI" id="CHEBI:33019"/>
        <dbReference type="ChEBI" id="CHEBI:61560"/>
        <dbReference type="ChEBI" id="CHEBI:173112"/>
        <dbReference type="EC" id="2.7.7.7"/>
    </reaction>
</comment>
<dbReference type="InterPro" id="IPR043502">
    <property type="entry name" value="DNA/RNA_pol_sf"/>
</dbReference>
<name>A0A1F5P8D9_9BACT</name>
<dbReference type="Pfam" id="PF02739">
    <property type="entry name" value="5_3_exonuc_N"/>
    <property type="match status" value="1"/>
</dbReference>
<dbReference type="STRING" id="1817832.A3J48_01365"/>
<dbReference type="SUPFAM" id="SSF53098">
    <property type="entry name" value="Ribonuclease H-like"/>
    <property type="match status" value="1"/>
</dbReference>
<keyword evidence="9 16" id="KW-0378">Hydrolase</keyword>
<evidence type="ECO:0000313" key="20">
    <source>
        <dbReference type="EMBL" id="OGE86207.1"/>
    </source>
</evidence>
<dbReference type="SMART" id="SM00482">
    <property type="entry name" value="POLAc"/>
    <property type="match status" value="1"/>
</dbReference>
<dbReference type="AlphaFoldDB" id="A0A1F5P8D9"/>
<dbReference type="InterPro" id="IPR020045">
    <property type="entry name" value="DNA_polI_H3TH"/>
</dbReference>
<dbReference type="GO" id="GO:0003677">
    <property type="term" value="F:DNA binding"/>
    <property type="evidence" value="ECO:0007669"/>
    <property type="project" value="UniProtKB-UniRule"/>
</dbReference>
<dbReference type="Gene3D" id="1.20.1060.10">
    <property type="entry name" value="Taq DNA Polymerase, Chain T, domain 4"/>
    <property type="match status" value="1"/>
</dbReference>
<keyword evidence="4 16" id="KW-0808">Transferase</keyword>
<dbReference type="Pfam" id="PF01612">
    <property type="entry name" value="DNA_pol_A_exo1"/>
    <property type="match status" value="1"/>
</dbReference>
<evidence type="ECO:0000256" key="4">
    <source>
        <dbReference type="ARBA" id="ARBA00022679"/>
    </source>
</evidence>
<dbReference type="EC" id="2.7.7.7" evidence="2 15"/>
<dbReference type="SUPFAM" id="SSF56672">
    <property type="entry name" value="DNA/RNA polymerases"/>
    <property type="match status" value="1"/>
</dbReference>
<dbReference type="Gene3D" id="1.10.150.20">
    <property type="entry name" value="5' to 3' exonuclease, C-terminal subdomain"/>
    <property type="match status" value="2"/>
</dbReference>
<evidence type="ECO:0000256" key="7">
    <source>
        <dbReference type="ARBA" id="ARBA00022722"/>
    </source>
</evidence>
<protein>
    <recommendedName>
        <fullName evidence="3 15">DNA polymerase I</fullName>
        <ecNumber evidence="2 15">2.7.7.7</ecNumber>
    </recommendedName>
</protein>
<dbReference type="PRINTS" id="PR00868">
    <property type="entry name" value="DNAPOLI"/>
</dbReference>
<evidence type="ECO:0000256" key="9">
    <source>
        <dbReference type="ARBA" id="ARBA00022801"/>
    </source>
</evidence>
<dbReference type="GO" id="GO:0006302">
    <property type="term" value="P:double-strand break repair"/>
    <property type="evidence" value="ECO:0007669"/>
    <property type="project" value="TreeGrafter"/>
</dbReference>
<dbReference type="PANTHER" id="PTHR10133">
    <property type="entry name" value="DNA POLYMERASE I"/>
    <property type="match status" value="1"/>
</dbReference>
<keyword evidence="8 16" id="KW-0227">DNA damage</keyword>
<dbReference type="InterPro" id="IPR001098">
    <property type="entry name" value="DNA-dir_DNA_pol_A_palm_dom"/>
</dbReference>
<evidence type="ECO:0000256" key="1">
    <source>
        <dbReference type="ARBA" id="ARBA00007705"/>
    </source>
</evidence>
<dbReference type="Pfam" id="PF01367">
    <property type="entry name" value="5_3_exonuc"/>
    <property type="match status" value="1"/>
</dbReference>
<dbReference type="InterPro" id="IPR036397">
    <property type="entry name" value="RNaseH_sf"/>
</dbReference>
<dbReference type="Proteomes" id="UP000176786">
    <property type="component" value="Unassembled WGS sequence"/>
</dbReference>
<evidence type="ECO:0000256" key="15">
    <source>
        <dbReference type="NCBIfam" id="TIGR00593"/>
    </source>
</evidence>
<dbReference type="InterPro" id="IPR012337">
    <property type="entry name" value="RNaseH-like_sf"/>
</dbReference>
<dbReference type="Gene3D" id="3.30.70.370">
    <property type="match status" value="1"/>
</dbReference>
<proteinExistence type="inferred from homology"/>
<dbReference type="PANTHER" id="PTHR10133:SF27">
    <property type="entry name" value="DNA POLYMERASE NU"/>
    <property type="match status" value="1"/>
</dbReference>
<dbReference type="SMART" id="SM00279">
    <property type="entry name" value="HhH2"/>
    <property type="match status" value="1"/>
</dbReference>
<dbReference type="InterPro" id="IPR002421">
    <property type="entry name" value="5-3_exonuclease"/>
</dbReference>
<feature type="domain" description="3'-5' exonuclease" evidence="17">
    <location>
        <begin position="312"/>
        <end position="489"/>
    </location>
</feature>
<evidence type="ECO:0000256" key="11">
    <source>
        <dbReference type="ARBA" id="ARBA00022932"/>
    </source>
</evidence>
<dbReference type="InterPro" id="IPR002562">
    <property type="entry name" value="3'-5'_exonuclease_dom"/>
</dbReference>
<comment type="function">
    <text evidence="16">In addition to polymerase activity, this DNA polymerase exhibits 3'-5' and 5'-3' exonuclease activity.</text>
</comment>
<feature type="domain" description="5'-3' exonuclease" evidence="18">
    <location>
        <begin position="1"/>
        <end position="263"/>
    </location>
</feature>
<keyword evidence="10 16" id="KW-0269">Exonuclease</keyword>
<evidence type="ECO:0000256" key="14">
    <source>
        <dbReference type="ARBA" id="ARBA00049244"/>
    </source>
</evidence>
<dbReference type="CDD" id="cd09859">
    <property type="entry name" value="PIN_53EXO"/>
    <property type="match status" value="1"/>
</dbReference>
<evidence type="ECO:0000256" key="5">
    <source>
        <dbReference type="ARBA" id="ARBA00022695"/>
    </source>
</evidence>
<dbReference type="GO" id="GO:0008409">
    <property type="term" value="F:5'-3' exonuclease activity"/>
    <property type="evidence" value="ECO:0007669"/>
    <property type="project" value="UniProtKB-UniRule"/>
</dbReference>
<dbReference type="GO" id="GO:0008408">
    <property type="term" value="F:3'-5' exonuclease activity"/>
    <property type="evidence" value="ECO:0007669"/>
    <property type="project" value="UniProtKB-UniRule"/>
</dbReference>
<gene>
    <name evidence="16" type="primary">polA</name>
    <name evidence="20" type="ORF">A3J48_01365</name>
</gene>
<evidence type="ECO:0000256" key="2">
    <source>
        <dbReference type="ARBA" id="ARBA00012417"/>
    </source>
</evidence>
<dbReference type="SMART" id="SM00475">
    <property type="entry name" value="53EXOc"/>
    <property type="match status" value="1"/>
</dbReference>
<dbReference type="Pfam" id="PF00476">
    <property type="entry name" value="DNA_pol_A"/>
    <property type="match status" value="1"/>
</dbReference>
<comment type="similarity">
    <text evidence="1 16">Belongs to the DNA polymerase type-A family.</text>
</comment>
<dbReference type="InterPro" id="IPR036279">
    <property type="entry name" value="5-3_exonuclease_C_sf"/>
</dbReference>
<evidence type="ECO:0000313" key="21">
    <source>
        <dbReference type="Proteomes" id="UP000176786"/>
    </source>
</evidence>
<keyword evidence="7" id="KW-0540">Nuclease</keyword>
<evidence type="ECO:0000256" key="10">
    <source>
        <dbReference type="ARBA" id="ARBA00022839"/>
    </source>
</evidence>
<keyword evidence="11 16" id="KW-0239">DNA-directed DNA polymerase</keyword>
<dbReference type="NCBIfam" id="NF004397">
    <property type="entry name" value="PRK05755.1"/>
    <property type="match status" value="1"/>
</dbReference>
<dbReference type="InterPro" id="IPR020046">
    <property type="entry name" value="5-3_exonucl_a-hlix_arch_N"/>
</dbReference>
<dbReference type="FunFam" id="3.40.50.1010:FF:000001">
    <property type="entry name" value="DNA polymerase I"/>
    <property type="match status" value="1"/>
</dbReference>
<keyword evidence="5 16" id="KW-0548">Nucleotidyltransferase</keyword>